<evidence type="ECO:0000256" key="4">
    <source>
        <dbReference type="ARBA" id="ARBA00022692"/>
    </source>
</evidence>
<feature type="transmembrane region" description="Helical" evidence="9">
    <location>
        <begin position="352"/>
        <end position="369"/>
    </location>
</feature>
<dbReference type="InterPro" id="IPR003663">
    <property type="entry name" value="Sugar/inositol_transpt"/>
</dbReference>
<accession>A0A098DMA0</accession>
<feature type="transmembrane region" description="Helical" evidence="9">
    <location>
        <begin position="225"/>
        <end position="250"/>
    </location>
</feature>
<reference evidence="11" key="3">
    <citation type="submission" date="2017-01" db="UniProtKB">
        <authorList>
            <consortium name="EnsemblFungi"/>
        </authorList>
    </citation>
    <scope>IDENTIFICATION</scope>
    <source>
        <strain evidence="11">PH-1 / ATCC MYA-4620 / FGSC 9075 / NRRL 31084</strain>
    </source>
</reference>
<feature type="transmembrane region" description="Helical" evidence="9">
    <location>
        <begin position="442"/>
        <end position="465"/>
    </location>
</feature>
<feature type="transmembrane region" description="Helical" evidence="9">
    <location>
        <begin position="161"/>
        <end position="178"/>
    </location>
</feature>
<dbReference type="SUPFAM" id="SSF103473">
    <property type="entry name" value="MFS general substrate transporter"/>
    <property type="match status" value="1"/>
</dbReference>
<evidence type="ECO:0000313" key="11">
    <source>
        <dbReference type="EnsemblFungi" id="CEF79577"/>
    </source>
</evidence>
<dbReference type="SUPFAM" id="SSF53474">
    <property type="entry name" value="alpha/beta-Hydrolases"/>
    <property type="match status" value="1"/>
</dbReference>
<dbReference type="EMBL" id="HG970333">
    <property type="status" value="NOT_ANNOTATED_CDS"/>
    <property type="molecule type" value="Genomic_DNA"/>
</dbReference>
<reference evidence="11" key="1">
    <citation type="journal article" date="2007" name="Science">
        <title>The Fusarium graminearum genome reveals a link between localized polymorphism and pathogen specialization.</title>
        <authorList>
            <person name="Cuomo C.A."/>
            <person name="Gueldener U."/>
            <person name="Xu J.-R."/>
            <person name="Trail F."/>
            <person name="Turgeon B.G."/>
            <person name="Di Pietro A."/>
            <person name="Walton J.D."/>
            <person name="Ma L.-J."/>
            <person name="Baker S.E."/>
            <person name="Rep M."/>
            <person name="Adam G."/>
            <person name="Antoniw J."/>
            <person name="Baldwin T."/>
            <person name="Calvo S.E."/>
            <person name="Chang Y.-L."/>
            <person name="DeCaprio D."/>
            <person name="Gale L.R."/>
            <person name="Gnerre S."/>
            <person name="Goswami R.S."/>
            <person name="Hammond-Kosack K."/>
            <person name="Harris L.J."/>
            <person name="Hilburn K."/>
            <person name="Kennell J.C."/>
            <person name="Kroken S."/>
            <person name="Magnuson J.K."/>
            <person name="Mannhaupt G."/>
            <person name="Mauceli E.W."/>
            <person name="Mewes H.-W."/>
            <person name="Mitterbauer R."/>
            <person name="Muehlbauer G."/>
            <person name="Muensterkoetter M."/>
            <person name="Nelson D."/>
            <person name="O'Donnell K."/>
            <person name="Ouellet T."/>
            <person name="Qi W."/>
            <person name="Quesneville H."/>
            <person name="Roncero M.I.G."/>
            <person name="Seong K.-Y."/>
            <person name="Tetko I.V."/>
            <person name="Urban M."/>
            <person name="Waalwijk C."/>
            <person name="Ward T.J."/>
            <person name="Yao J."/>
            <person name="Birren B.W."/>
            <person name="Kistler H.C."/>
        </authorList>
    </citation>
    <scope>NUCLEOTIDE SEQUENCE [LARGE SCALE GENOMIC DNA]</scope>
    <source>
        <strain evidence="11">PH-1 / ATCC MYA-4620 / FGSC 9075 / NRRL 31084</strain>
    </source>
</reference>
<dbReference type="Pfam" id="PF00083">
    <property type="entry name" value="Sugar_tr"/>
    <property type="match status" value="1"/>
</dbReference>
<evidence type="ECO:0000256" key="2">
    <source>
        <dbReference type="ARBA" id="ARBA00010992"/>
    </source>
</evidence>
<evidence type="ECO:0000256" key="1">
    <source>
        <dbReference type="ARBA" id="ARBA00004141"/>
    </source>
</evidence>
<feature type="transmembrane region" description="Helical" evidence="9">
    <location>
        <begin position="311"/>
        <end position="332"/>
    </location>
</feature>
<evidence type="ECO:0000256" key="7">
    <source>
        <dbReference type="ARBA" id="ARBA00023136"/>
    </source>
</evidence>
<gene>
    <name evidence="11" type="primary">FG04544.1</name>
</gene>
<feature type="transmembrane region" description="Helical" evidence="9">
    <location>
        <begin position="132"/>
        <end position="149"/>
    </location>
</feature>
<comment type="similarity">
    <text evidence="2">Belongs to the major facilitator superfamily. Sugar transporter (TC 2.A.1.1) family.</text>
</comment>
<sequence>MASLDKEANRDNHEVADLKRSELLEIDATRDLTVEEHNLGFREATRQYPWAVFWALFFGIAVIMAGFDAQIITSFYALPAFQTKYGEKVHGGDGYEVPAPWQTALGMGNPIGQILGALASGYPLEMFGRKKTLAFCCVWSIALVFVQFFSTSIGMLCAGEILGGLAYGFYVVIAPTYASEVCPLALRGFLTTSINMAFVIGQFIAQGCAAGVETRMDEWAYKIPFAIQWVWPAILLAGLPFAPESPYWLVRKGRREAARSALLGLSSSTNRPDIDKALVGIEQTDLLEQEIESSTSWMECFKRANLVRTEISVMVYLIQVIGGNPLIGYATYFFQKAGLDPSDAFNMGVGNTALGFTGTVLSWFLLNWFKLGRRTIYNAGMTVMTTLLFIIGFISISSTTSAAIWATATLMDIWTFVYQMTVGPICFVIISEISATRLREKTIAVATAVQAAASVVFTIVMPLMLNTDEANWGSKTAFLFGGISLVCLVWCYFRLPESQGRTFEELDILFQRRVPARQFKHFDLLNGVDNTPSYAAPVASHLTSLSLSRWSSWFVTRTLNLRVCGLYGFAAVVLAHASGQHPSKQKVSRDSIPSTGLSVIYEPESDTPIVDIVMVHGLKGHPYKTWEHTTPSKGRVKKVARPQEETSKPKDSKRLELRQSIRSLMSRSRRKNRRDIIVSDTSTNTLSTIVDSNNMSVFWPTELLPLLCEKARILTFGYDTKITKYTSGPVNTNSIFSHGKDFLFCLGRWHVPGRRLIFVAHSLGGILVKEMLALSSTSKTAEHKDIVESTAAIIFLGTPHRGSPELSAIGEWARSILSTLQFQTAKAMLDALGLKTTDLQRAHEAFCRIWQDYDFQVKTFQESLGLTGIDLGVLGNKVVPHESSLIGDPREEAETLQANHLQMSRFSGAEDPNYIKVSGELRRFYTAIENTPVNGSAGRPELNSGVSNIGSTPYIPMDKKDLDVFLGMLQFDGVNTRRESILPPSANTTEWLFQNRTYNQWCISSKAADRLLFIKGKPGAGKSTLMKNAARNTQAKTVSDNRGICASFFVDAGGLSLQHSPKGIYQSLLCQLLPLETIWTASPDSPALRSLSDTIRTAPLHPSAISTENQLQIVLMDTIEVLSSTGTPVWIFVDAVDELGSMQGQQVEFWRVIVMSNKFKTLRVCLSCRHYPNISVNGWLELVLDNCNSLDILIYTRDRLEGHISQSEAHWRKWLERKITFMSSGVFLWVVLVLDEILAKYHQGTSLRILYRHIELMPTELEALYTRILGELAPSEGQLAERVFQWVFGATRPLKLNEWHHILAFMRPSRPLSLRQWRDSDDFTDSDEQLEREIKTLSKGLLEVSNNKLSEVSNSNFAEDSSVNVGAGSLDQGQGSSRVVRAIHQSVYDFFIHNQGFALFGLDSTNPLTDCHCTIANTCLNYILIPELDEYVIARQRINTVSVTTSSMYSFTPQQPQKAGTLKLNHEAEDTIEVLGGTLPLDSVTIVESWLARGDIPSYREVAPYPTSYCASHDSVDIASQALEDDPALLLYSITELPYHIDLAYSNSPNLDSAHLQWRLKDEALGQRLVALQQDKYERTKTIKILARLALNAAPLVPRTYTPDQLESQLKDQPEDRTEGRILSQLEGRIEDLLKRRQGPRRPRSIASFGSASSYSNHSHNSLRL</sequence>
<protein>
    <recommendedName>
        <fullName evidence="10">Major facilitator superfamily (MFS) profile domain-containing protein</fullName>
    </recommendedName>
</protein>
<dbReference type="InterPro" id="IPR029058">
    <property type="entry name" value="AB_hydrolase_fold"/>
</dbReference>
<evidence type="ECO:0000256" key="6">
    <source>
        <dbReference type="ARBA" id="ARBA00022989"/>
    </source>
</evidence>
<dbReference type="PANTHER" id="PTHR48022">
    <property type="entry name" value="PLASTIDIC GLUCOSE TRANSPORTER 4"/>
    <property type="match status" value="1"/>
</dbReference>
<feature type="region of interest" description="Disordered" evidence="8">
    <location>
        <begin position="624"/>
        <end position="653"/>
    </location>
</feature>
<feature type="transmembrane region" description="Helical" evidence="9">
    <location>
        <begin position="559"/>
        <end position="579"/>
    </location>
</feature>
<organism evidence="11">
    <name type="scientific">Gibberella zeae (strain ATCC MYA-4620 / CBS 123657 / FGSC 9075 / NRRL 31084 / PH-1)</name>
    <name type="common">Wheat head blight fungus</name>
    <name type="synonym">Fusarium graminearum</name>
    <dbReference type="NCBI Taxonomy" id="229533"/>
    <lineage>
        <taxon>Eukaryota</taxon>
        <taxon>Fungi</taxon>
        <taxon>Dikarya</taxon>
        <taxon>Ascomycota</taxon>
        <taxon>Pezizomycotina</taxon>
        <taxon>Sordariomycetes</taxon>
        <taxon>Hypocreomycetidae</taxon>
        <taxon>Hypocreales</taxon>
        <taxon>Nectriaceae</taxon>
        <taxon>Fusarium</taxon>
    </lineage>
</organism>
<feature type="compositionally biased region" description="Basic and acidic residues" evidence="8">
    <location>
        <begin position="1609"/>
        <end position="1620"/>
    </location>
</feature>
<feature type="transmembrane region" description="Helical" evidence="9">
    <location>
        <begin position="185"/>
        <end position="205"/>
    </location>
</feature>
<feature type="compositionally biased region" description="Low complexity" evidence="8">
    <location>
        <begin position="1645"/>
        <end position="1665"/>
    </location>
</feature>
<reference evidence="11" key="2">
    <citation type="journal article" date="2010" name="Nature">
        <title>Comparative genomics reveals mobile pathogenicity chromosomes in Fusarium.</title>
        <authorList>
            <person name="Ma L.J."/>
            <person name="van der Does H.C."/>
            <person name="Borkovich K.A."/>
            <person name="Coleman J.J."/>
            <person name="Daboussi M.J."/>
            <person name="Di Pietro A."/>
            <person name="Dufresne M."/>
            <person name="Freitag M."/>
            <person name="Grabherr M."/>
            <person name="Henrissat B."/>
            <person name="Houterman P.M."/>
            <person name="Kang S."/>
            <person name="Shim W.B."/>
            <person name="Woloshuk C."/>
            <person name="Xie X."/>
            <person name="Xu J.R."/>
            <person name="Antoniw J."/>
            <person name="Baker S.E."/>
            <person name="Bluhm B.H."/>
            <person name="Breakspear A."/>
            <person name="Brown D.W."/>
            <person name="Butchko R.A."/>
            <person name="Chapman S."/>
            <person name="Coulson R."/>
            <person name="Coutinho P.M."/>
            <person name="Danchin E.G."/>
            <person name="Diener A."/>
            <person name="Gale L.R."/>
            <person name="Gardiner D.M."/>
            <person name="Goff S."/>
            <person name="Hammond-Kosack K.E."/>
            <person name="Hilburn K."/>
            <person name="Hua-Van A."/>
            <person name="Jonkers W."/>
            <person name="Kazan K."/>
            <person name="Kodira C.D."/>
            <person name="Koehrsen M."/>
            <person name="Kumar L."/>
            <person name="Lee Y.H."/>
            <person name="Li L."/>
            <person name="Manners J.M."/>
            <person name="Miranda-Saavedra D."/>
            <person name="Mukherjee M."/>
            <person name="Park G."/>
            <person name="Park J."/>
            <person name="Park S.Y."/>
            <person name="Proctor R.H."/>
            <person name="Regev A."/>
            <person name="Ruiz-Roldan M.C."/>
            <person name="Sain D."/>
            <person name="Sakthikumar S."/>
            <person name="Sykes S."/>
            <person name="Schwartz D.C."/>
            <person name="Turgeon B.G."/>
            <person name="Wapinski I."/>
            <person name="Yoder O."/>
            <person name="Young S."/>
            <person name="Zeng Q."/>
            <person name="Zhou S."/>
            <person name="Galagan J."/>
            <person name="Cuomo C.A."/>
            <person name="Kistler H.C."/>
            <person name="Rep M."/>
        </authorList>
    </citation>
    <scope>GENOME REANNOTATION</scope>
    <source>
        <strain evidence="11">PH-1 / ATCC MYA-4620 / FGSC 9075 / NRRL 31084</strain>
    </source>
</reference>
<proteinExistence type="inferred from homology"/>
<evidence type="ECO:0000256" key="3">
    <source>
        <dbReference type="ARBA" id="ARBA00022448"/>
    </source>
</evidence>
<dbReference type="SUPFAM" id="SSF52540">
    <property type="entry name" value="P-loop containing nucleoside triphosphate hydrolases"/>
    <property type="match status" value="1"/>
</dbReference>
<dbReference type="InterPro" id="IPR020846">
    <property type="entry name" value="MFS_dom"/>
</dbReference>
<dbReference type="Gene3D" id="1.20.1250.20">
    <property type="entry name" value="MFS general substrate transporter like domains"/>
    <property type="match status" value="1"/>
</dbReference>
<dbReference type="Gene3D" id="3.40.50.1820">
    <property type="entry name" value="alpha/beta hydrolase"/>
    <property type="match status" value="1"/>
</dbReference>
<keyword evidence="5" id="KW-0677">Repeat</keyword>
<dbReference type="InterPro" id="IPR027417">
    <property type="entry name" value="P-loop_NTPase"/>
</dbReference>
<dbReference type="InterPro" id="IPR005829">
    <property type="entry name" value="Sugar_transporter_CS"/>
</dbReference>
<feature type="transmembrane region" description="Helical" evidence="9">
    <location>
        <begin position="402"/>
        <end position="430"/>
    </location>
</feature>
<dbReference type="PANTHER" id="PTHR48022:SF83">
    <property type="entry name" value="MAJOR FACILITATOR SUPERFAMILY (MFS) PROFILE DOMAIN-CONTAINING PROTEIN"/>
    <property type="match status" value="1"/>
</dbReference>
<feature type="region of interest" description="Disordered" evidence="8">
    <location>
        <begin position="1602"/>
        <end position="1665"/>
    </location>
</feature>
<keyword evidence="4 9" id="KW-0812">Transmembrane</keyword>
<keyword evidence="6 9" id="KW-1133">Transmembrane helix</keyword>
<dbReference type="Gene3D" id="3.40.50.300">
    <property type="entry name" value="P-loop containing nucleotide triphosphate hydrolases"/>
    <property type="match status" value="1"/>
</dbReference>
<feature type="transmembrane region" description="Helical" evidence="9">
    <location>
        <begin position="51"/>
        <end position="78"/>
    </location>
</feature>
<dbReference type="PROSITE" id="PS50850">
    <property type="entry name" value="MFS"/>
    <property type="match status" value="1"/>
</dbReference>
<dbReference type="InterPro" id="IPR056884">
    <property type="entry name" value="NPHP3-like_N"/>
</dbReference>
<dbReference type="InterPro" id="IPR036259">
    <property type="entry name" value="MFS_trans_sf"/>
</dbReference>
<name>A0A098DMA0_GIBZE</name>
<keyword evidence="3" id="KW-0813">Transport</keyword>
<dbReference type="Pfam" id="PF24883">
    <property type="entry name" value="NPHP3_N"/>
    <property type="match status" value="1"/>
</dbReference>
<dbReference type="EnsemblFungi" id="CEF79577">
    <property type="protein sequence ID" value="CEF79577"/>
    <property type="gene ID" value="FGRRES_04544_5_M"/>
</dbReference>
<dbReference type="PROSITE" id="PS00217">
    <property type="entry name" value="SUGAR_TRANSPORT_2"/>
    <property type="match status" value="1"/>
</dbReference>
<dbReference type="GO" id="GO:0016020">
    <property type="term" value="C:membrane"/>
    <property type="evidence" value="ECO:0007669"/>
    <property type="project" value="UniProtKB-SubCell"/>
</dbReference>
<evidence type="ECO:0000259" key="10">
    <source>
        <dbReference type="PROSITE" id="PS50850"/>
    </source>
</evidence>
<keyword evidence="7 9" id="KW-0472">Membrane</keyword>
<dbReference type="FunFam" id="1.20.1250.20:FF:000078">
    <property type="entry name" value="MFS maltose transporter, putative"/>
    <property type="match status" value="1"/>
</dbReference>
<accession>A0A0E0S7V2</accession>
<evidence type="ECO:0000256" key="8">
    <source>
        <dbReference type="SAM" id="MobiDB-lite"/>
    </source>
</evidence>
<evidence type="ECO:0000256" key="9">
    <source>
        <dbReference type="SAM" id="Phobius"/>
    </source>
</evidence>
<dbReference type="InterPro" id="IPR050360">
    <property type="entry name" value="MFS_Sugar_Transporters"/>
</dbReference>
<dbReference type="NCBIfam" id="TIGR00879">
    <property type="entry name" value="SP"/>
    <property type="match status" value="1"/>
</dbReference>
<comment type="subcellular location">
    <subcellularLocation>
        <location evidence="1">Membrane</location>
        <topology evidence="1">Multi-pass membrane protein</topology>
    </subcellularLocation>
</comment>
<dbReference type="InterPro" id="IPR005828">
    <property type="entry name" value="MFS_sugar_transport-like"/>
</dbReference>
<feature type="domain" description="Major facilitator superfamily (MFS) profile" evidence="10">
    <location>
        <begin position="54"/>
        <end position="499"/>
    </location>
</feature>
<feature type="compositionally biased region" description="Basic and acidic residues" evidence="8">
    <location>
        <begin position="641"/>
        <end position="653"/>
    </location>
</feature>
<dbReference type="GO" id="GO:0005351">
    <property type="term" value="F:carbohydrate:proton symporter activity"/>
    <property type="evidence" value="ECO:0007669"/>
    <property type="project" value="TreeGrafter"/>
</dbReference>
<evidence type="ECO:0000256" key="5">
    <source>
        <dbReference type="ARBA" id="ARBA00022737"/>
    </source>
</evidence>
<feature type="transmembrane region" description="Helical" evidence="9">
    <location>
        <begin position="477"/>
        <end position="495"/>
    </location>
</feature>